<accession>A0A7N2LQH5</accession>
<evidence type="ECO:0000259" key="1">
    <source>
        <dbReference type="Pfam" id="PF14111"/>
    </source>
</evidence>
<dbReference type="Gramene" id="QL05p063451:mrna">
    <property type="protein sequence ID" value="QL05p063451:mrna"/>
    <property type="gene ID" value="QL05p063451"/>
</dbReference>
<dbReference type="Pfam" id="PF14111">
    <property type="entry name" value="DUF4283"/>
    <property type="match status" value="1"/>
</dbReference>
<dbReference type="PANTHER" id="PTHR31286:SF167">
    <property type="entry name" value="OS09G0268800 PROTEIN"/>
    <property type="match status" value="1"/>
</dbReference>
<dbReference type="InterPro" id="IPR025558">
    <property type="entry name" value="DUF4283"/>
</dbReference>
<keyword evidence="3" id="KW-1185">Reference proteome</keyword>
<dbReference type="InterPro" id="IPR040256">
    <property type="entry name" value="At4g02000-like"/>
</dbReference>
<dbReference type="Gene3D" id="3.60.10.10">
    <property type="entry name" value="Endonuclease/exonuclease/phosphatase"/>
    <property type="match status" value="1"/>
</dbReference>
<dbReference type="AlphaFoldDB" id="A0A7N2LQH5"/>
<dbReference type="InterPro" id="IPR036691">
    <property type="entry name" value="Endo/exonu/phosph_ase_sf"/>
</dbReference>
<reference evidence="2" key="2">
    <citation type="submission" date="2021-01" db="UniProtKB">
        <authorList>
            <consortium name="EnsemblPlants"/>
        </authorList>
    </citation>
    <scope>IDENTIFICATION</scope>
</reference>
<name>A0A7N2LQH5_QUELO</name>
<dbReference type="InParanoid" id="A0A7N2LQH5"/>
<dbReference type="EMBL" id="LRBV02000005">
    <property type="status" value="NOT_ANNOTATED_CDS"/>
    <property type="molecule type" value="Genomic_DNA"/>
</dbReference>
<reference evidence="2 3" key="1">
    <citation type="journal article" date="2016" name="G3 (Bethesda)">
        <title>First Draft Assembly and Annotation of the Genome of a California Endemic Oak Quercus lobata Nee (Fagaceae).</title>
        <authorList>
            <person name="Sork V.L."/>
            <person name="Fitz-Gibbon S.T."/>
            <person name="Puiu D."/>
            <person name="Crepeau M."/>
            <person name="Gugger P.F."/>
            <person name="Sherman R."/>
            <person name="Stevens K."/>
            <person name="Langley C.H."/>
            <person name="Pellegrini M."/>
            <person name="Salzberg S.L."/>
        </authorList>
    </citation>
    <scope>NUCLEOTIDE SEQUENCE [LARGE SCALE GENOMIC DNA]</scope>
    <source>
        <strain evidence="2 3">cv. SW786</strain>
    </source>
</reference>
<proteinExistence type="predicted"/>
<feature type="domain" description="DUF4283" evidence="1">
    <location>
        <begin position="38"/>
        <end position="109"/>
    </location>
</feature>
<evidence type="ECO:0000313" key="3">
    <source>
        <dbReference type="Proteomes" id="UP000594261"/>
    </source>
</evidence>
<dbReference type="Proteomes" id="UP000594261">
    <property type="component" value="Chromosome 5"/>
</dbReference>
<dbReference type="OMA" id="IANMEWK"/>
<dbReference type="SUPFAM" id="SSF56219">
    <property type="entry name" value="DNase I-like"/>
    <property type="match status" value="1"/>
</dbReference>
<sequence>MKDLSRCWENLALTEKEGLKFSLPESEVAEGFVVAAKFFTKRKINLEAVARMLRSFWKAERGFEIRDLGENKALFIFNDEIDMDRVLMLSPWTFDKYLVALHKLETDEQVKTVNFNKASFWVQIHDLPPRRMTKDVGVSIGKTLGEVEDVDMGEGKALGRCIRFRVKLDLSQPLCHGRLVSFGSQESLWVNFMYESRVVASPPEKRTMVEGDKDKLAVETDEIQRMGLVSDFKRQQKAVNQVTGEGNGSERRQEALEEKREEKLDLFKLKDGQLGLGLGNNVTRNTRPNLSKVLKRAVKIEEPDLVFLMETKLLEDAMKGKKYEVGFTQGLIVPSDGKSEGLALLWKQDLNVSVKGYSRWYIDAIVDTKSDVGTWRFTGFYDQPGTSKSYEKFGGTERPAWQIRSFKETLDACGLCDLGYIGQWYTWSVTRQDHGHIQERMDRAIANMEWKLRFPMARVYHISSSVSDHCLISVRQNGNSIRQKRKKKYSSLNPCGLEIQGVKK</sequence>
<organism evidence="2 3">
    <name type="scientific">Quercus lobata</name>
    <name type="common">Valley oak</name>
    <dbReference type="NCBI Taxonomy" id="97700"/>
    <lineage>
        <taxon>Eukaryota</taxon>
        <taxon>Viridiplantae</taxon>
        <taxon>Streptophyta</taxon>
        <taxon>Embryophyta</taxon>
        <taxon>Tracheophyta</taxon>
        <taxon>Spermatophyta</taxon>
        <taxon>Magnoliopsida</taxon>
        <taxon>eudicotyledons</taxon>
        <taxon>Gunneridae</taxon>
        <taxon>Pentapetalae</taxon>
        <taxon>rosids</taxon>
        <taxon>fabids</taxon>
        <taxon>Fagales</taxon>
        <taxon>Fagaceae</taxon>
        <taxon>Quercus</taxon>
    </lineage>
</organism>
<protein>
    <recommendedName>
        <fullName evidence="1">DUF4283 domain-containing protein</fullName>
    </recommendedName>
</protein>
<dbReference type="PANTHER" id="PTHR31286">
    <property type="entry name" value="GLYCINE-RICH CELL WALL STRUCTURAL PROTEIN 1.8-LIKE"/>
    <property type="match status" value="1"/>
</dbReference>
<dbReference type="EnsemblPlants" id="QL05p063451:mrna">
    <property type="protein sequence ID" value="QL05p063451:mrna"/>
    <property type="gene ID" value="QL05p063451"/>
</dbReference>
<evidence type="ECO:0000313" key="2">
    <source>
        <dbReference type="EnsemblPlants" id="QL05p063451:mrna"/>
    </source>
</evidence>